<dbReference type="OrthoDB" id="9908827at2"/>
<name>A0A1D9P5M8_9FIRM</name>
<dbReference type="EMBL" id="CP017832">
    <property type="protein sequence ID" value="AOZ97839.1"/>
    <property type="molecule type" value="Genomic_DNA"/>
</dbReference>
<reference evidence="2" key="1">
    <citation type="submission" date="2016-10" db="EMBL/GenBank/DDBJ databases">
        <title>The complete genome sequence of the rumen bacterium Butyrivibrio hungatei MB2003.</title>
        <authorList>
            <person name="Palevich N."/>
            <person name="Kelly W.J."/>
            <person name="Leahy S.C."/>
            <person name="Altermann E."/>
            <person name="Rakonjac J."/>
            <person name="Attwood G.T."/>
        </authorList>
    </citation>
    <scope>NUCLEOTIDE SEQUENCE [LARGE SCALE GENOMIC DNA]</scope>
    <source>
        <strain evidence="2">MB2003</strain>
        <plasmid evidence="2">Plasmid pnp144</plasmid>
    </source>
</reference>
<gene>
    <name evidence="1" type="ORF">bhn_II040</name>
</gene>
<evidence type="ECO:0000313" key="2">
    <source>
        <dbReference type="Proteomes" id="UP000179284"/>
    </source>
</evidence>
<dbReference type="KEGG" id="bhu:bhn_II040"/>
<dbReference type="Proteomes" id="UP000179284">
    <property type="component" value="Plasmid pNP144"/>
</dbReference>
<sequence>MKEDNSQKRDIKKRKQTGYKLHQKKDFGPIYEHNEARYPLPNIGDYVIVDVKYTYSRTKQGKIKAVYKPYDRYFGANGLPLVYKVVDITCPEDPLSGEIRLEATSKSGYTYKDGIGKRRVSIGYYRLSKRASGEQLTEPLITDIDDMIAEFAPSCRKRHYGERGGLDER</sequence>
<accession>A0A1D9P5M8</accession>
<geneLocation type="plasmid" evidence="2">
    <name>pnp144</name>
</geneLocation>
<dbReference type="RefSeq" id="WP_071177598.1">
    <property type="nucleotide sequence ID" value="NZ_CP017832.1"/>
</dbReference>
<organism evidence="1 2">
    <name type="scientific">Butyrivibrio hungatei</name>
    <dbReference type="NCBI Taxonomy" id="185008"/>
    <lineage>
        <taxon>Bacteria</taxon>
        <taxon>Bacillati</taxon>
        <taxon>Bacillota</taxon>
        <taxon>Clostridia</taxon>
        <taxon>Lachnospirales</taxon>
        <taxon>Lachnospiraceae</taxon>
        <taxon>Butyrivibrio</taxon>
    </lineage>
</organism>
<evidence type="ECO:0000313" key="1">
    <source>
        <dbReference type="EMBL" id="AOZ97839.1"/>
    </source>
</evidence>
<keyword evidence="2" id="KW-1185">Reference proteome</keyword>
<dbReference type="AlphaFoldDB" id="A0A1D9P5M8"/>
<protein>
    <submittedName>
        <fullName evidence="1">Uncharacterized protein</fullName>
    </submittedName>
</protein>
<proteinExistence type="predicted"/>
<keyword evidence="1" id="KW-0614">Plasmid</keyword>